<dbReference type="PANTHER" id="PTHR18934">
    <property type="entry name" value="ATP-DEPENDENT RNA HELICASE"/>
    <property type="match status" value="1"/>
</dbReference>
<name>A0A8E0VIV1_9TREM</name>
<sequence length="240" mass="26573">MHREFSVSPKELHSAAQNSGKFIEERGKLPIWKHKEILINAIKENNHCIVVSSTGSGKTTQLPQFIYESQLLSDGIVAITQPRRVAAISVAQRVAEEINLGPVGLGPVGYCVRFEDCSDPQVTRLRYLTDGMLLREAVLDPLLSRYDFVVLDEAHERSLNTDVLFGVVLLAAQRRAHRRTPCPPQSRSAYSVLPASNSLTNYKPPNPLKVSVLCLSEFSPHSPSQFAALIMISWKISANA</sequence>
<keyword evidence="2" id="KW-0378">Hydrolase</keyword>
<evidence type="ECO:0000256" key="2">
    <source>
        <dbReference type="ARBA" id="ARBA00022801"/>
    </source>
</evidence>
<evidence type="ECO:0000256" key="4">
    <source>
        <dbReference type="ARBA" id="ARBA00047984"/>
    </source>
</evidence>
<dbReference type="GO" id="GO:0003725">
    <property type="term" value="F:double-stranded RNA binding"/>
    <property type="evidence" value="ECO:0007669"/>
    <property type="project" value="TreeGrafter"/>
</dbReference>
<gene>
    <name evidence="6" type="ORF">FBUS_09370</name>
</gene>
<dbReference type="GO" id="GO:0005524">
    <property type="term" value="F:ATP binding"/>
    <property type="evidence" value="ECO:0007669"/>
    <property type="project" value="InterPro"/>
</dbReference>
<organism evidence="6 7">
    <name type="scientific">Fasciolopsis buskii</name>
    <dbReference type="NCBI Taxonomy" id="27845"/>
    <lineage>
        <taxon>Eukaryota</taxon>
        <taxon>Metazoa</taxon>
        <taxon>Spiralia</taxon>
        <taxon>Lophotrochozoa</taxon>
        <taxon>Platyhelminthes</taxon>
        <taxon>Trematoda</taxon>
        <taxon>Digenea</taxon>
        <taxon>Plagiorchiida</taxon>
        <taxon>Echinostomata</taxon>
        <taxon>Echinostomatoidea</taxon>
        <taxon>Fasciolidae</taxon>
        <taxon>Fasciolopsis</taxon>
    </lineage>
</organism>
<dbReference type="GO" id="GO:0003724">
    <property type="term" value="F:RNA helicase activity"/>
    <property type="evidence" value="ECO:0007669"/>
    <property type="project" value="UniProtKB-EC"/>
</dbReference>
<evidence type="ECO:0000313" key="7">
    <source>
        <dbReference type="Proteomes" id="UP000728185"/>
    </source>
</evidence>
<dbReference type="Proteomes" id="UP000728185">
    <property type="component" value="Unassembled WGS sequence"/>
</dbReference>
<dbReference type="InterPro" id="IPR014001">
    <property type="entry name" value="Helicase_ATP-bd"/>
</dbReference>
<dbReference type="InterPro" id="IPR011545">
    <property type="entry name" value="DEAD/DEAH_box_helicase_dom"/>
</dbReference>
<keyword evidence="3 6" id="KW-0347">Helicase</keyword>
<proteinExistence type="predicted"/>
<evidence type="ECO:0000256" key="1">
    <source>
        <dbReference type="ARBA" id="ARBA00012552"/>
    </source>
</evidence>
<feature type="domain" description="Helicase ATP-binding" evidence="5">
    <location>
        <begin position="39"/>
        <end position="172"/>
    </location>
</feature>
<dbReference type="GO" id="GO:0016787">
    <property type="term" value="F:hydrolase activity"/>
    <property type="evidence" value="ECO:0007669"/>
    <property type="project" value="UniProtKB-KW"/>
</dbReference>
<keyword evidence="3 6" id="KW-0547">Nucleotide-binding</keyword>
<dbReference type="EMBL" id="LUCM01008530">
    <property type="protein sequence ID" value="KAA0188239.1"/>
    <property type="molecule type" value="Genomic_DNA"/>
</dbReference>
<dbReference type="AlphaFoldDB" id="A0A8E0VIV1"/>
<reference evidence="6" key="1">
    <citation type="submission" date="2019-05" db="EMBL/GenBank/DDBJ databases">
        <title>Annotation for the trematode Fasciolopsis buski.</title>
        <authorList>
            <person name="Choi Y.-J."/>
        </authorList>
    </citation>
    <scope>NUCLEOTIDE SEQUENCE</scope>
    <source>
        <strain evidence="6">HT</strain>
        <tissue evidence="6">Whole worm</tissue>
    </source>
</reference>
<dbReference type="EC" id="3.6.4.13" evidence="1"/>
<comment type="catalytic activity">
    <reaction evidence="4">
        <text>ATP + H2O = ADP + phosphate + H(+)</text>
        <dbReference type="Rhea" id="RHEA:13065"/>
        <dbReference type="ChEBI" id="CHEBI:15377"/>
        <dbReference type="ChEBI" id="CHEBI:15378"/>
        <dbReference type="ChEBI" id="CHEBI:30616"/>
        <dbReference type="ChEBI" id="CHEBI:43474"/>
        <dbReference type="ChEBI" id="CHEBI:456216"/>
        <dbReference type="EC" id="3.6.4.13"/>
    </reaction>
</comment>
<keyword evidence="7" id="KW-1185">Reference proteome</keyword>
<dbReference type="OrthoDB" id="10253254at2759"/>
<evidence type="ECO:0000259" key="5">
    <source>
        <dbReference type="PROSITE" id="PS51192"/>
    </source>
</evidence>
<evidence type="ECO:0000256" key="3">
    <source>
        <dbReference type="ARBA" id="ARBA00022806"/>
    </source>
</evidence>
<dbReference type="SUPFAM" id="SSF52540">
    <property type="entry name" value="P-loop containing nucleoside triphosphate hydrolases"/>
    <property type="match status" value="1"/>
</dbReference>
<accession>A0A8E0VIV1</accession>
<protein>
    <recommendedName>
        <fullName evidence="1">RNA helicase</fullName>
        <ecNumber evidence="1">3.6.4.13</ecNumber>
    </recommendedName>
</protein>
<dbReference type="GO" id="GO:0045943">
    <property type="term" value="P:positive regulation of transcription by RNA polymerase I"/>
    <property type="evidence" value="ECO:0007669"/>
    <property type="project" value="TreeGrafter"/>
</dbReference>
<dbReference type="Pfam" id="PF00270">
    <property type="entry name" value="DEAD"/>
    <property type="match status" value="1"/>
</dbReference>
<dbReference type="SMART" id="SM00487">
    <property type="entry name" value="DEXDc"/>
    <property type="match status" value="1"/>
</dbReference>
<dbReference type="PROSITE" id="PS51192">
    <property type="entry name" value="HELICASE_ATP_BIND_1"/>
    <property type="match status" value="1"/>
</dbReference>
<keyword evidence="3 6" id="KW-0067">ATP-binding</keyword>
<dbReference type="InterPro" id="IPR027417">
    <property type="entry name" value="P-loop_NTPase"/>
</dbReference>
<comment type="caution">
    <text evidence="6">The sequence shown here is derived from an EMBL/GenBank/DDBJ whole genome shotgun (WGS) entry which is preliminary data.</text>
</comment>
<dbReference type="PANTHER" id="PTHR18934:SF118">
    <property type="entry name" value="ATP-DEPENDENT RNA HELICASE DHX33"/>
    <property type="match status" value="1"/>
</dbReference>
<evidence type="ECO:0000313" key="6">
    <source>
        <dbReference type="EMBL" id="KAA0188239.1"/>
    </source>
</evidence>
<dbReference type="GO" id="GO:0005730">
    <property type="term" value="C:nucleolus"/>
    <property type="evidence" value="ECO:0007669"/>
    <property type="project" value="TreeGrafter"/>
</dbReference>
<dbReference type="Gene3D" id="3.40.50.300">
    <property type="entry name" value="P-loop containing nucleotide triphosphate hydrolases"/>
    <property type="match status" value="1"/>
</dbReference>